<dbReference type="SUPFAM" id="SSF81593">
    <property type="entry name" value="Nucleotidyltransferase substrate binding subunit/domain"/>
    <property type="match status" value="1"/>
</dbReference>
<dbReference type="HAMAP" id="MF_00277">
    <property type="entry name" value="PII_uridylyl_transf"/>
    <property type="match status" value="1"/>
</dbReference>
<keyword evidence="9" id="KW-1185">Reference proteome</keyword>
<evidence type="ECO:0000256" key="3">
    <source>
        <dbReference type="ARBA" id="ARBA00022801"/>
    </source>
</evidence>
<dbReference type="EC" id="2.7.7.59" evidence="6"/>
<dbReference type="RefSeq" id="WP_185692577.1">
    <property type="nucleotide sequence ID" value="NZ_JACHVA010000079.1"/>
</dbReference>
<protein>
    <recommendedName>
        <fullName evidence="6">Bifunctional uridylyltransferase/uridylyl-removing enzyme</fullName>
        <shortName evidence="6">UTase/UR</shortName>
    </recommendedName>
    <alternativeName>
        <fullName evidence="6">Bifunctional [protein-PII] modification enzyme</fullName>
    </alternativeName>
    <alternativeName>
        <fullName evidence="6">Bifunctional nitrogen sensor protein</fullName>
    </alternativeName>
    <domain>
        <recommendedName>
            <fullName evidence="6">[Protein-PII] uridylyltransferase</fullName>
            <shortName evidence="6">PII uridylyltransferase</shortName>
            <shortName evidence="6">UTase</shortName>
            <ecNumber evidence="6">2.7.7.59</ecNumber>
        </recommendedName>
    </domain>
    <domain>
        <recommendedName>
            <fullName evidence="6">[Protein-PII]-UMP uridylyl-removing enzyme</fullName>
            <shortName evidence="6">UR</shortName>
            <ecNumber evidence="6">3.1.4.-</ecNumber>
        </recommendedName>
    </domain>
</protein>
<dbReference type="Pfam" id="PF08335">
    <property type="entry name" value="GlnD_UR_UTase"/>
    <property type="match status" value="1"/>
</dbReference>
<dbReference type="EMBL" id="JACHVA010000079">
    <property type="protein sequence ID" value="MBC2601873.1"/>
    <property type="molecule type" value="Genomic_DNA"/>
</dbReference>
<dbReference type="InterPro" id="IPR043519">
    <property type="entry name" value="NT_sf"/>
</dbReference>
<sequence length="939" mass="108626">MKILEDPLFRRVRAHAATRIHYDGEIPSREERTESYREFYRLERMMIERYHRKGDTGLRVAETGAIVLDVLLSEIFDAAQKITKEEFSDCVDQVALIALGGYGRCELCPFSDIDILLLYPGKRKNARLDEFQEVFTQEILYPLWDLGFKVGHSSRNLKQALDEVVAESKSKNAMLESRFVCGNPTPFRKFLRKFRPLYHNRNPEEYIESQIESQRQRRRKSGDSIYMQEPDIKNGVGGLRDYQNALWMSRIKYDAEDLGTLVRKEILTQERADAFVESYSFLLKVRIELHFLANRATDVLTLERQPVIAKNLGYPQEGIFERVEAFMRDYYGHAKNILHTAHYVEDRILRRNLPIRSDHFGLREAIESRRHHPQRHIDGFTLQEGILTPDHDKIFEEDPLRLIRVFRIAQQHKAHLHIDLESLIEESYYLLIIDHPWPTPLQNCFRAILQEAGHVQPILAKMHELGVLGHLIPEFGRLTCLVQHEFFHRYTADIHTLDTILHLDEVFQKNERPFTGYLEAIRKTEHPTLLYLILLLHDIGKADGIKGHDWRGVIMAKPILEDMGISAAQQRQILFIIENHMEMARFWQKFDLDDPATIQSFADLTETKAQLSYLYTHTYCDARGTSESLWNSYKQSLHDMLYHRTLEVLESGQDAVEDEQEHRIMIEKDLLSRPIAQDLSKDELEAHFNLLPDRYFAHNSLEDVELHLRMVHDLLARIQSAESVGALAPIIDWQDNKEQGLSVVNVVTWDRAGLFYKLAGALSVCGMNILSTKAITRSDHIAIDTFYVVGPNGGLVEDLAIQNKFEEHVRSALIDGQDLLELIEKETKRFSSGFFSKTPAHLPVRLEPVVNVYHELSLKRTIIEVQATDNLGLLYNLSKIITDHQFDITFARIATENGIANDTFYIESIDQDMTIDNENLLGLRQALSEALQISSRKAS</sequence>
<keyword evidence="3 6" id="KW-0378">Hydrolase</keyword>
<comment type="catalytic activity">
    <reaction evidence="6">
        <text>[protein-PII]-uridylyl-L-tyrosine + H2O = [protein-PII]-L-tyrosine + UMP + H(+)</text>
        <dbReference type="Rhea" id="RHEA:48600"/>
        <dbReference type="Rhea" id="RHEA-COMP:12147"/>
        <dbReference type="Rhea" id="RHEA-COMP:12148"/>
        <dbReference type="ChEBI" id="CHEBI:15377"/>
        <dbReference type="ChEBI" id="CHEBI:15378"/>
        <dbReference type="ChEBI" id="CHEBI:46858"/>
        <dbReference type="ChEBI" id="CHEBI:57865"/>
        <dbReference type="ChEBI" id="CHEBI:90602"/>
    </reaction>
</comment>
<dbReference type="InterPro" id="IPR010043">
    <property type="entry name" value="UTase/UR"/>
</dbReference>
<comment type="caution">
    <text evidence="6">Lacks conserved residue(s) required for the propagation of feature annotation.</text>
</comment>
<dbReference type="SUPFAM" id="SSF55021">
    <property type="entry name" value="ACT-like"/>
    <property type="match status" value="2"/>
</dbReference>
<dbReference type="NCBIfam" id="TIGR01693">
    <property type="entry name" value="UTase_glnD"/>
    <property type="match status" value="1"/>
</dbReference>
<dbReference type="PIRSF" id="PIRSF006288">
    <property type="entry name" value="PII_uridyltransf"/>
    <property type="match status" value="1"/>
</dbReference>
<dbReference type="SUPFAM" id="SSF81891">
    <property type="entry name" value="Poly A polymerase C-terminal region-like"/>
    <property type="match status" value="1"/>
</dbReference>
<proteinExistence type="inferred from homology"/>
<dbReference type="AlphaFoldDB" id="A0A7X1AZN1"/>
<dbReference type="GO" id="GO:0006808">
    <property type="term" value="P:regulation of nitrogen utilization"/>
    <property type="evidence" value="ECO:0007669"/>
    <property type="project" value="UniProtKB-UniRule"/>
</dbReference>
<dbReference type="EC" id="3.1.4.-" evidence="6"/>
<comment type="catalytic activity">
    <reaction evidence="6">
        <text>[protein-PII]-L-tyrosine + UTP = [protein-PII]-uridylyl-L-tyrosine + diphosphate</text>
        <dbReference type="Rhea" id="RHEA:13673"/>
        <dbReference type="Rhea" id="RHEA-COMP:12147"/>
        <dbReference type="Rhea" id="RHEA-COMP:12148"/>
        <dbReference type="ChEBI" id="CHEBI:33019"/>
        <dbReference type="ChEBI" id="CHEBI:46398"/>
        <dbReference type="ChEBI" id="CHEBI:46858"/>
        <dbReference type="ChEBI" id="CHEBI:90602"/>
        <dbReference type="EC" id="2.7.7.59"/>
    </reaction>
</comment>
<keyword evidence="5 6" id="KW-0511">Multifunctional enzyme</keyword>
<dbReference type="CDD" id="cd04900">
    <property type="entry name" value="ACT_UUR-like_1"/>
    <property type="match status" value="1"/>
</dbReference>
<comment type="caution">
    <text evidence="8">The sequence shown here is derived from an EMBL/GenBank/DDBJ whole genome shotgun (WGS) entry which is preliminary data.</text>
</comment>
<comment type="activity regulation">
    <text evidence="6">Uridylyltransferase (UTase) activity is inhibited by glutamine, while glutamine activates uridylyl-removing (UR) activity.</text>
</comment>
<comment type="similarity">
    <text evidence="6">Belongs to the GlnD family.</text>
</comment>
<keyword evidence="1 6" id="KW-0808">Transferase</keyword>
<dbReference type="Gene3D" id="1.10.3090.10">
    <property type="entry name" value="cca-adding enzyme, domain 2"/>
    <property type="match status" value="1"/>
</dbReference>
<dbReference type="Gene3D" id="3.30.460.10">
    <property type="entry name" value="Beta Polymerase, domain 2"/>
    <property type="match status" value="1"/>
</dbReference>
<feature type="region of interest" description="Uridylyltransferase" evidence="6">
    <location>
        <begin position="1"/>
        <end position="373"/>
    </location>
</feature>
<comment type="function">
    <text evidence="6">Modifies, by uridylylation and deuridylylation, the PII regulatory proteins (GlnB and homologs), in response to the nitrogen status of the cell that GlnD senses through the glutamine level. Under low glutamine levels, catalyzes the conversion of the PII proteins and UTP to PII-UMP and PPi, while under higher glutamine levels, GlnD hydrolyzes PII-UMP to PII and UMP (deuridylylation). Thus, controls uridylylation state and activity of the PII proteins, and plays an important role in the regulation of nitrogen metabolism.</text>
</comment>
<dbReference type="Proteomes" id="UP000525652">
    <property type="component" value="Unassembled WGS sequence"/>
</dbReference>
<dbReference type="GO" id="GO:0008081">
    <property type="term" value="F:phosphoric diester hydrolase activity"/>
    <property type="evidence" value="ECO:0007669"/>
    <property type="project" value="UniProtKB-UniRule"/>
</dbReference>
<evidence type="ECO:0000256" key="6">
    <source>
        <dbReference type="HAMAP-Rule" id="MF_00277"/>
    </source>
</evidence>
<evidence type="ECO:0000259" key="7">
    <source>
        <dbReference type="PROSITE" id="PS51671"/>
    </source>
</evidence>
<dbReference type="InterPro" id="IPR045865">
    <property type="entry name" value="ACT-like_dom_sf"/>
</dbReference>
<comment type="domain">
    <text evidence="6">Has four distinct domains: an N-terminal nucleotidyltransferase (NT) domain responsible for UTase activity, a central HD domain that encodes UR activity, and two C-terminal ACT domains that seem to have a role in glutamine sensing.</text>
</comment>
<organism evidence="8 9">
    <name type="scientific">Puniceicoccus vermicola</name>
    <dbReference type="NCBI Taxonomy" id="388746"/>
    <lineage>
        <taxon>Bacteria</taxon>
        <taxon>Pseudomonadati</taxon>
        <taxon>Verrucomicrobiota</taxon>
        <taxon>Opitutia</taxon>
        <taxon>Puniceicoccales</taxon>
        <taxon>Puniceicoccaceae</taxon>
        <taxon>Puniceicoccus</taxon>
    </lineage>
</organism>
<gene>
    <name evidence="6 8" type="primary">glnD</name>
    <name evidence="8" type="ORF">H5P30_08785</name>
</gene>
<evidence type="ECO:0000313" key="8">
    <source>
        <dbReference type="EMBL" id="MBC2601873.1"/>
    </source>
</evidence>
<evidence type="ECO:0000313" key="9">
    <source>
        <dbReference type="Proteomes" id="UP000525652"/>
    </source>
</evidence>
<accession>A0A7X1AZN1</accession>
<evidence type="ECO:0000256" key="5">
    <source>
        <dbReference type="ARBA" id="ARBA00023268"/>
    </source>
</evidence>
<dbReference type="PROSITE" id="PS51671">
    <property type="entry name" value="ACT"/>
    <property type="match status" value="2"/>
</dbReference>
<keyword evidence="4 6" id="KW-0460">Magnesium</keyword>
<evidence type="ECO:0000256" key="4">
    <source>
        <dbReference type="ARBA" id="ARBA00022842"/>
    </source>
</evidence>
<feature type="domain" description="ACT" evidence="7">
    <location>
        <begin position="743"/>
        <end position="821"/>
    </location>
</feature>
<dbReference type="PANTHER" id="PTHR47320">
    <property type="entry name" value="BIFUNCTIONAL URIDYLYLTRANSFERASE/URIDYLYL-REMOVING ENZYME"/>
    <property type="match status" value="1"/>
</dbReference>
<dbReference type="CDD" id="cd05401">
    <property type="entry name" value="NT_GlnE_GlnD_like"/>
    <property type="match status" value="1"/>
</dbReference>
<keyword evidence="2 6" id="KW-0548">Nucleotidyltransferase</keyword>
<reference evidence="8 9" key="1">
    <citation type="submission" date="2020-07" db="EMBL/GenBank/DDBJ databases">
        <authorList>
            <person name="Feng X."/>
        </authorList>
    </citation>
    <scope>NUCLEOTIDE SEQUENCE [LARGE SCALE GENOMIC DNA]</scope>
    <source>
        <strain evidence="8 9">JCM14086</strain>
    </source>
</reference>
<feature type="domain" description="ACT" evidence="7">
    <location>
        <begin position="862"/>
        <end position="939"/>
    </location>
</feature>
<evidence type="ECO:0000256" key="2">
    <source>
        <dbReference type="ARBA" id="ARBA00022695"/>
    </source>
</evidence>
<dbReference type="Gene3D" id="1.20.120.330">
    <property type="entry name" value="Nucleotidyltransferases domain 2"/>
    <property type="match status" value="1"/>
</dbReference>
<dbReference type="InterPro" id="IPR013546">
    <property type="entry name" value="PII_UdlTrfase/GS_AdlTrfase"/>
</dbReference>
<dbReference type="InterPro" id="IPR002912">
    <property type="entry name" value="ACT_dom"/>
</dbReference>
<comment type="cofactor">
    <cofactor evidence="6">
        <name>Mg(2+)</name>
        <dbReference type="ChEBI" id="CHEBI:18420"/>
    </cofactor>
</comment>
<name>A0A7X1AZN1_9BACT</name>
<dbReference type="SUPFAM" id="SSF81301">
    <property type="entry name" value="Nucleotidyltransferase"/>
    <property type="match status" value="1"/>
</dbReference>
<dbReference type="PANTHER" id="PTHR47320:SF1">
    <property type="entry name" value="BIFUNCTIONAL URIDYLYLTRANSFERASE_URIDYLYL-REMOVING ENZYME"/>
    <property type="match status" value="1"/>
</dbReference>
<evidence type="ECO:0000256" key="1">
    <source>
        <dbReference type="ARBA" id="ARBA00022679"/>
    </source>
</evidence>
<dbReference type="GO" id="GO:0008773">
    <property type="term" value="F:[protein-PII] uridylyltransferase activity"/>
    <property type="evidence" value="ECO:0007669"/>
    <property type="project" value="UniProtKB-UniRule"/>
</dbReference>